<dbReference type="InterPro" id="IPR035897">
    <property type="entry name" value="Toll_tir_struct_dom_sf"/>
</dbReference>
<organism evidence="1">
    <name type="scientific">Octopus bimaculoides</name>
    <name type="common">California two-spotted octopus</name>
    <dbReference type="NCBI Taxonomy" id="37653"/>
    <lineage>
        <taxon>Eukaryota</taxon>
        <taxon>Metazoa</taxon>
        <taxon>Spiralia</taxon>
        <taxon>Lophotrochozoa</taxon>
        <taxon>Mollusca</taxon>
        <taxon>Cephalopoda</taxon>
        <taxon>Coleoidea</taxon>
        <taxon>Octopodiformes</taxon>
        <taxon>Octopoda</taxon>
        <taxon>Incirrata</taxon>
        <taxon>Octopodidae</taxon>
        <taxon>Octopus</taxon>
    </lineage>
</organism>
<reference evidence="1" key="1">
    <citation type="submission" date="2015-07" db="EMBL/GenBank/DDBJ databases">
        <title>MeaNS - Measles Nucleotide Surveillance Program.</title>
        <authorList>
            <person name="Tran T."/>
            <person name="Druce J."/>
        </authorList>
    </citation>
    <scope>NUCLEOTIDE SEQUENCE</scope>
    <source>
        <strain evidence="1">UCB-OBI-ISO-001</strain>
        <tissue evidence="1">Gonad</tissue>
    </source>
</reference>
<sequence length="143" mass="16791">MTGVPEGDKSNKYDCIIVYCEKDEDEVKNIQNELLKIELNDEKPLNIELEEYVGGTSFKRPEHLQKLKDKALFICVLISDTITDITKHEYHELLNDNHGRILPILLHPRCMISGFQSLNCIDWTNKHKLDKFKNIVIKRRKRD</sequence>
<dbReference type="AlphaFoldDB" id="A0A0L8FW89"/>
<name>A0A0L8FW89_OCTBM</name>
<dbReference type="OrthoDB" id="10295183at2759"/>
<evidence type="ECO:0000313" key="1">
    <source>
        <dbReference type="EMBL" id="KOF69006.1"/>
    </source>
</evidence>
<dbReference type="EMBL" id="KQ425779">
    <property type="protein sequence ID" value="KOF69006.1"/>
    <property type="molecule type" value="Genomic_DNA"/>
</dbReference>
<proteinExistence type="predicted"/>
<dbReference type="Gene3D" id="3.40.50.10140">
    <property type="entry name" value="Toll/interleukin-1 receptor homology (TIR) domain"/>
    <property type="match status" value="1"/>
</dbReference>
<evidence type="ECO:0008006" key="2">
    <source>
        <dbReference type="Google" id="ProtNLM"/>
    </source>
</evidence>
<dbReference type="EMBL" id="KQ425779">
    <property type="protein sequence ID" value="KOF69005.1"/>
    <property type="molecule type" value="Genomic_DNA"/>
</dbReference>
<gene>
    <name evidence="1" type="ORF">OCBIM_22006014mg</name>
</gene>
<protein>
    <recommendedName>
        <fullName evidence="2">TIR domain-containing protein</fullName>
    </recommendedName>
</protein>
<accession>A0A0L8FW89</accession>